<dbReference type="SUPFAM" id="SSF50346">
    <property type="entry name" value="PRC-barrel domain"/>
    <property type="match status" value="1"/>
</dbReference>
<dbReference type="GO" id="GO:0015095">
    <property type="term" value="F:magnesium ion transmembrane transporter activity"/>
    <property type="evidence" value="ECO:0007669"/>
    <property type="project" value="InterPro"/>
</dbReference>
<dbReference type="InterPro" id="IPR038076">
    <property type="entry name" value="MgtE_N_sf"/>
</dbReference>
<accession>A0A4Q9KIV6</accession>
<evidence type="ECO:0000313" key="4">
    <source>
        <dbReference type="Proteomes" id="UP000291933"/>
    </source>
</evidence>
<gene>
    <name evidence="3" type="ORF">ET996_11470</name>
</gene>
<dbReference type="Pfam" id="PF05239">
    <property type="entry name" value="PRC"/>
    <property type="match status" value="1"/>
</dbReference>
<protein>
    <submittedName>
        <fullName evidence="3">CBS domain-containing protein</fullName>
    </submittedName>
</protein>
<dbReference type="InterPro" id="IPR027275">
    <property type="entry name" value="PRC-brl_dom"/>
</dbReference>
<proteinExistence type="predicted"/>
<dbReference type="Pfam" id="PF26205">
    <property type="entry name" value="SH3_actinomycetes"/>
    <property type="match status" value="1"/>
</dbReference>
<dbReference type="OrthoDB" id="9764830at2"/>
<dbReference type="SMART" id="SM00924">
    <property type="entry name" value="MgtE_N"/>
    <property type="match status" value="1"/>
</dbReference>
<dbReference type="PROSITE" id="PS51371">
    <property type="entry name" value="CBS"/>
    <property type="match status" value="1"/>
</dbReference>
<dbReference type="InterPro" id="IPR058838">
    <property type="entry name" value="SH3_actinomycetes"/>
</dbReference>
<dbReference type="InterPro" id="IPR006668">
    <property type="entry name" value="Mg_transptr_MgtE_intracell_dom"/>
</dbReference>
<dbReference type="Proteomes" id="UP000291933">
    <property type="component" value="Unassembled WGS sequence"/>
</dbReference>
<dbReference type="InterPro" id="IPR006669">
    <property type="entry name" value="MgtE_transporter"/>
</dbReference>
<sequence length="424" mass="46896">MSGSSSAVFVSRLLNLPVMDAGGDQIGKVRDVVVQNRSNQRPPRVKGFSVELFARRRVFLPMERVHSIDAQQVIISGVVNTRRFERREHERLVVDDLFDKRVVRAAQGAASETIFDIAIQQERSRDWAISEVALRAATGRRPFSRGHVTIVDWDEVPDFFGISEHETDQIVARLADMNPADVARELHGMTSDRRDAIVEALDDEALAEALEELPEADQVELISRLDTERAADVLEEMDPDDAADLIAELSPELAETILGRMEPEEAQDVRTLLSYDASTAGGLMSPEPIILATDATVADALAMIRHEDVTPAMAAMAYICRAPLETPTGRFLGGVHYQRLLREPPSMLASQLVDNTVAPLRSDYNIAQVSRYFATYDLVCAPVVDAQGRLLGAVTVDDVLDHILPRDWRDIQLHGLEEADGATD</sequence>
<feature type="domain" description="CBS" evidence="2">
    <location>
        <begin position="353"/>
        <end position="411"/>
    </location>
</feature>
<reference evidence="3 4" key="1">
    <citation type="submission" date="2019-01" db="EMBL/GenBank/DDBJ databases">
        <title>Lactibacter flavus gen. nov., sp. nov., a novel bacterium of the family Propionibacteriaceae isolated from raw milk and dairy products.</title>
        <authorList>
            <person name="Huptas C."/>
            <person name="Wenning M."/>
            <person name="Breitenwieser F."/>
            <person name="Doll E."/>
            <person name="Von Neubeck M."/>
            <person name="Busse H.-J."/>
            <person name="Scherer S."/>
        </authorList>
    </citation>
    <scope>NUCLEOTIDE SEQUENCE [LARGE SCALE GENOMIC DNA]</scope>
    <source>
        <strain evidence="3 4">DSM 22130</strain>
    </source>
</reference>
<dbReference type="PANTHER" id="PTHR43773">
    <property type="entry name" value="MAGNESIUM TRANSPORTER MGTE"/>
    <property type="match status" value="1"/>
</dbReference>
<keyword evidence="4" id="KW-1185">Reference proteome</keyword>
<dbReference type="EMBL" id="SDMR01000015">
    <property type="protein sequence ID" value="TBT94308.1"/>
    <property type="molecule type" value="Genomic_DNA"/>
</dbReference>
<dbReference type="PANTHER" id="PTHR43773:SF1">
    <property type="entry name" value="MAGNESIUM TRANSPORTER MGTE"/>
    <property type="match status" value="1"/>
</dbReference>
<name>A0A4Q9KIV6_PROTD</name>
<dbReference type="RefSeq" id="WP_131172697.1">
    <property type="nucleotide sequence ID" value="NZ_FXTL01000015.1"/>
</dbReference>
<evidence type="ECO:0000313" key="3">
    <source>
        <dbReference type="EMBL" id="TBT94308.1"/>
    </source>
</evidence>
<evidence type="ECO:0000259" key="2">
    <source>
        <dbReference type="PROSITE" id="PS51371"/>
    </source>
</evidence>
<evidence type="ECO:0000256" key="1">
    <source>
        <dbReference type="PROSITE-ProRule" id="PRU00703"/>
    </source>
</evidence>
<keyword evidence="1" id="KW-0129">CBS domain</keyword>
<dbReference type="GO" id="GO:0016020">
    <property type="term" value="C:membrane"/>
    <property type="evidence" value="ECO:0007669"/>
    <property type="project" value="InterPro"/>
</dbReference>
<dbReference type="Gene3D" id="1.25.60.10">
    <property type="entry name" value="MgtE N-terminal domain-like"/>
    <property type="match status" value="1"/>
</dbReference>
<dbReference type="InterPro" id="IPR011033">
    <property type="entry name" value="PRC_barrel-like_sf"/>
</dbReference>
<dbReference type="CDD" id="cd04606">
    <property type="entry name" value="CBS_pair_Mg_transporter"/>
    <property type="match status" value="1"/>
</dbReference>
<dbReference type="Gene3D" id="3.10.580.10">
    <property type="entry name" value="CBS-domain"/>
    <property type="match status" value="1"/>
</dbReference>
<organism evidence="3 4">
    <name type="scientific">Propioniciclava tarda</name>
    <dbReference type="NCBI Taxonomy" id="433330"/>
    <lineage>
        <taxon>Bacteria</taxon>
        <taxon>Bacillati</taxon>
        <taxon>Actinomycetota</taxon>
        <taxon>Actinomycetes</taxon>
        <taxon>Propionibacteriales</taxon>
        <taxon>Propionibacteriaceae</taxon>
        <taxon>Propioniciclava</taxon>
    </lineage>
</organism>
<dbReference type="Pfam" id="PF00571">
    <property type="entry name" value="CBS"/>
    <property type="match status" value="1"/>
</dbReference>
<dbReference type="SUPFAM" id="SSF158791">
    <property type="entry name" value="MgtE N-terminal domain-like"/>
    <property type="match status" value="1"/>
</dbReference>
<dbReference type="Pfam" id="PF03448">
    <property type="entry name" value="MgtE_N"/>
    <property type="match status" value="1"/>
</dbReference>
<dbReference type="Gene3D" id="2.30.30.240">
    <property type="entry name" value="PRC-barrel domain"/>
    <property type="match status" value="1"/>
</dbReference>
<comment type="caution">
    <text evidence="3">The sequence shown here is derived from an EMBL/GenBank/DDBJ whole genome shotgun (WGS) entry which is preliminary data.</text>
</comment>
<dbReference type="InterPro" id="IPR046342">
    <property type="entry name" value="CBS_dom_sf"/>
</dbReference>
<dbReference type="SUPFAM" id="SSF54631">
    <property type="entry name" value="CBS-domain pair"/>
    <property type="match status" value="1"/>
</dbReference>
<dbReference type="InterPro" id="IPR000644">
    <property type="entry name" value="CBS_dom"/>
</dbReference>
<dbReference type="AlphaFoldDB" id="A0A4Q9KIV6"/>